<evidence type="ECO:0000256" key="1">
    <source>
        <dbReference type="SAM" id="Phobius"/>
    </source>
</evidence>
<keyword evidence="1" id="KW-1133">Transmembrane helix</keyword>
<feature type="transmembrane region" description="Helical" evidence="1">
    <location>
        <begin position="38"/>
        <end position="60"/>
    </location>
</feature>
<dbReference type="AlphaFoldDB" id="A0A3N4J9M1"/>
<dbReference type="Proteomes" id="UP000276215">
    <property type="component" value="Unassembled WGS sequence"/>
</dbReference>
<reference evidence="2 3" key="1">
    <citation type="journal article" date="2018" name="Nat. Ecol. Evol.">
        <title>Pezizomycetes genomes reveal the molecular basis of ectomycorrhizal truffle lifestyle.</title>
        <authorList>
            <person name="Murat C."/>
            <person name="Payen T."/>
            <person name="Noel B."/>
            <person name="Kuo A."/>
            <person name="Morin E."/>
            <person name="Chen J."/>
            <person name="Kohler A."/>
            <person name="Krizsan K."/>
            <person name="Balestrini R."/>
            <person name="Da Silva C."/>
            <person name="Montanini B."/>
            <person name="Hainaut M."/>
            <person name="Levati E."/>
            <person name="Barry K.W."/>
            <person name="Belfiori B."/>
            <person name="Cichocki N."/>
            <person name="Clum A."/>
            <person name="Dockter R.B."/>
            <person name="Fauchery L."/>
            <person name="Guy J."/>
            <person name="Iotti M."/>
            <person name="Le Tacon F."/>
            <person name="Lindquist E.A."/>
            <person name="Lipzen A."/>
            <person name="Malagnac F."/>
            <person name="Mello A."/>
            <person name="Molinier V."/>
            <person name="Miyauchi S."/>
            <person name="Poulain J."/>
            <person name="Riccioni C."/>
            <person name="Rubini A."/>
            <person name="Sitrit Y."/>
            <person name="Splivallo R."/>
            <person name="Traeger S."/>
            <person name="Wang M."/>
            <person name="Zifcakova L."/>
            <person name="Wipf D."/>
            <person name="Zambonelli A."/>
            <person name="Paolocci F."/>
            <person name="Nowrousian M."/>
            <person name="Ottonello S."/>
            <person name="Baldrian P."/>
            <person name="Spatafora J.W."/>
            <person name="Henrissat B."/>
            <person name="Nagy L.G."/>
            <person name="Aury J.M."/>
            <person name="Wincker P."/>
            <person name="Grigoriev I.V."/>
            <person name="Bonfante P."/>
            <person name="Martin F.M."/>
        </authorList>
    </citation>
    <scope>NUCLEOTIDE SEQUENCE [LARGE SCALE GENOMIC DNA]</scope>
    <source>
        <strain evidence="2 3">120613-1</strain>
    </source>
</reference>
<protein>
    <submittedName>
        <fullName evidence="2">Uncharacterized protein</fullName>
    </submittedName>
</protein>
<sequence length="92" mass="10404">MCIIVLENLPLPFHNRLKSRWKVAIVVSRSCVYFDFDLILWLSTIFSLSVAFFAIPIASLRISILLSLSHASNLSPNLLNPLPLIFPLPELL</sequence>
<evidence type="ECO:0000313" key="2">
    <source>
        <dbReference type="EMBL" id="RPA94972.1"/>
    </source>
</evidence>
<keyword evidence="1" id="KW-0472">Membrane</keyword>
<gene>
    <name evidence="2" type="ORF">L873DRAFT_1813554</name>
</gene>
<name>A0A3N4J9M1_9PEZI</name>
<proteinExistence type="predicted"/>
<organism evidence="2 3">
    <name type="scientific">Choiromyces venosus 120613-1</name>
    <dbReference type="NCBI Taxonomy" id="1336337"/>
    <lineage>
        <taxon>Eukaryota</taxon>
        <taxon>Fungi</taxon>
        <taxon>Dikarya</taxon>
        <taxon>Ascomycota</taxon>
        <taxon>Pezizomycotina</taxon>
        <taxon>Pezizomycetes</taxon>
        <taxon>Pezizales</taxon>
        <taxon>Tuberaceae</taxon>
        <taxon>Choiromyces</taxon>
    </lineage>
</organism>
<keyword evidence="3" id="KW-1185">Reference proteome</keyword>
<dbReference type="OrthoDB" id="10436251at2759"/>
<keyword evidence="1" id="KW-0812">Transmembrane</keyword>
<dbReference type="EMBL" id="ML120431">
    <property type="protein sequence ID" value="RPA94972.1"/>
    <property type="molecule type" value="Genomic_DNA"/>
</dbReference>
<evidence type="ECO:0000313" key="3">
    <source>
        <dbReference type="Proteomes" id="UP000276215"/>
    </source>
</evidence>
<accession>A0A3N4J9M1</accession>